<dbReference type="EMBL" id="NPDZ01000008">
    <property type="protein sequence ID" value="PJZ72725.1"/>
    <property type="molecule type" value="Genomic_DNA"/>
</dbReference>
<reference evidence="4 5" key="1">
    <citation type="submission" date="2017-07" db="EMBL/GenBank/DDBJ databases">
        <title>Leptospira spp. isolated from tropical soils.</title>
        <authorList>
            <person name="Thibeaux R."/>
            <person name="Iraola G."/>
            <person name="Ferres I."/>
            <person name="Bierque E."/>
            <person name="Girault D."/>
            <person name="Soupe-Gilbert M.-E."/>
            <person name="Picardeau M."/>
            <person name="Goarant C."/>
        </authorList>
    </citation>
    <scope>NUCLEOTIDE SEQUENCE [LARGE SCALE GENOMIC DNA]</scope>
    <source>
        <strain evidence="3 5">FH1-B-B1</strain>
        <strain evidence="2 4">FH1-B-C1</strain>
    </source>
</reference>
<gene>
    <name evidence="2" type="ORF">CH360_08120</name>
    <name evidence="3" type="ORF">CH373_13565</name>
</gene>
<keyword evidence="1" id="KW-0472">Membrane</keyword>
<dbReference type="PROSITE" id="PS51257">
    <property type="entry name" value="PROKAR_LIPOPROTEIN"/>
    <property type="match status" value="1"/>
</dbReference>
<evidence type="ECO:0000313" key="2">
    <source>
        <dbReference type="EMBL" id="PJZ69867.1"/>
    </source>
</evidence>
<name>A0A2M9ZL13_9LEPT</name>
<feature type="transmembrane region" description="Helical" evidence="1">
    <location>
        <begin position="50"/>
        <end position="69"/>
    </location>
</feature>
<dbReference type="EMBL" id="NPDY01000006">
    <property type="protein sequence ID" value="PJZ69867.1"/>
    <property type="molecule type" value="Genomic_DNA"/>
</dbReference>
<feature type="transmembrane region" description="Helical" evidence="1">
    <location>
        <begin position="111"/>
        <end position="131"/>
    </location>
</feature>
<organism evidence="3 5">
    <name type="scientific">Leptospira perolatii</name>
    <dbReference type="NCBI Taxonomy" id="2023191"/>
    <lineage>
        <taxon>Bacteria</taxon>
        <taxon>Pseudomonadati</taxon>
        <taxon>Spirochaetota</taxon>
        <taxon>Spirochaetia</taxon>
        <taxon>Leptospirales</taxon>
        <taxon>Leptospiraceae</taxon>
        <taxon>Leptospira</taxon>
    </lineage>
</organism>
<dbReference type="Proteomes" id="UP000231962">
    <property type="component" value="Unassembled WGS sequence"/>
</dbReference>
<comment type="caution">
    <text evidence="3">The sequence shown here is derived from an EMBL/GenBank/DDBJ whole genome shotgun (WGS) entry which is preliminary data.</text>
</comment>
<evidence type="ECO:0000313" key="5">
    <source>
        <dbReference type="Proteomes" id="UP000231990"/>
    </source>
</evidence>
<keyword evidence="1" id="KW-1133">Transmembrane helix</keyword>
<feature type="transmembrane region" description="Helical" evidence="1">
    <location>
        <begin position="81"/>
        <end position="99"/>
    </location>
</feature>
<sequence length="136" mass="14223">MKIGKFNLIVGATGLLIAACGGLVLGATFDQYSVRNGDHLLSLVRFYLREGHSHGMPISLYNLIIGLYVDKLELPNKGKWTLAIAAACGLLLPVGLAIKGAAGAPAEFPPVGMPGVLGMLVSIILLLVGAIRMKKS</sequence>
<dbReference type="Proteomes" id="UP000231990">
    <property type="component" value="Unassembled WGS sequence"/>
</dbReference>
<proteinExistence type="predicted"/>
<evidence type="ECO:0000313" key="4">
    <source>
        <dbReference type="Proteomes" id="UP000231962"/>
    </source>
</evidence>
<protein>
    <recommendedName>
        <fullName evidence="6">DUF423 domain-containing protein</fullName>
    </recommendedName>
</protein>
<evidence type="ECO:0008006" key="6">
    <source>
        <dbReference type="Google" id="ProtNLM"/>
    </source>
</evidence>
<accession>A0A2M9ZL13</accession>
<evidence type="ECO:0000256" key="1">
    <source>
        <dbReference type="SAM" id="Phobius"/>
    </source>
</evidence>
<keyword evidence="4" id="KW-1185">Reference proteome</keyword>
<dbReference type="RefSeq" id="WP_100713535.1">
    <property type="nucleotide sequence ID" value="NZ_NPDY01000006.1"/>
</dbReference>
<dbReference type="OrthoDB" id="345786at2"/>
<evidence type="ECO:0000313" key="3">
    <source>
        <dbReference type="EMBL" id="PJZ72725.1"/>
    </source>
</evidence>
<keyword evidence="1" id="KW-0812">Transmembrane</keyword>
<dbReference type="AlphaFoldDB" id="A0A2M9ZL13"/>